<gene>
    <name evidence="2" type="ORF">MARGE09_P1006</name>
</gene>
<proteinExistence type="predicted"/>
<accession>A0AAN1WFS9</accession>
<feature type="transmembrane region" description="Helical" evidence="1">
    <location>
        <begin position="255"/>
        <end position="272"/>
    </location>
</feature>
<protein>
    <recommendedName>
        <fullName evidence="4">DUF4129 domain-containing protein</fullName>
    </recommendedName>
</protein>
<keyword evidence="1" id="KW-1133">Transmembrane helix</keyword>
<keyword evidence="1" id="KW-0812">Transmembrane</keyword>
<feature type="transmembrane region" description="Helical" evidence="1">
    <location>
        <begin position="376"/>
        <end position="393"/>
    </location>
</feature>
<evidence type="ECO:0000256" key="1">
    <source>
        <dbReference type="SAM" id="Phobius"/>
    </source>
</evidence>
<feature type="transmembrane region" description="Helical" evidence="1">
    <location>
        <begin position="196"/>
        <end position="222"/>
    </location>
</feature>
<feature type="transmembrane region" description="Helical" evidence="1">
    <location>
        <begin position="29"/>
        <end position="52"/>
    </location>
</feature>
<name>A0AAN1WFS9_9GAMM</name>
<dbReference type="Proteomes" id="UP001320119">
    <property type="component" value="Chromosome"/>
</dbReference>
<feature type="transmembrane region" description="Helical" evidence="1">
    <location>
        <begin position="148"/>
        <end position="176"/>
    </location>
</feature>
<dbReference type="AlphaFoldDB" id="A0AAN1WFS9"/>
<evidence type="ECO:0000313" key="2">
    <source>
        <dbReference type="EMBL" id="BCD96806.1"/>
    </source>
</evidence>
<evidence type="ECO:0008006" key="4">
    <source>
        <dbReference type="Google" id="ProtNLM"/>
    </source>
</evidence>
<dbReference type="KEGG" id="marq:MARGE09_P1006"/>
<dbReference type="EMBL" id="AP023086">
    <property type="protein sequence ID" value="BCD96806.1"/>
    <property type="molecule type" value="Genomic_DNA"/>
</dbReference>
<evidence type="ECO:0000313" key="3">
    <source>
        <dbReference type="Proteomes" id="UP001320119"/>
    </source>
</evidence>
<keyword evidence="1" id="KW-0472">Membrane</keyword>
<organism evidence="2 3">
    <name type="scientific">Marinagarivorans cellulosilyticus</name>
    <dbReference type="NCBI Taxonomy" id="2721545"/>
    <lineage>
        <taxon>Bacteria</taxon>
        <taxon>Pseudomonadati</taxon>
        <taxon>Pseudomonadota</taxon>
        <taxon>Gammaproteobacteria</taxon>
        <taxon>Cellvibrionales</taxon>
        <taxon>Cellvibrionaceae</taxon>
        <taxon>Marinagarivorans</taxon>
    </lineage>
</organism>
<sequence>MDLSKICINARTRSPWEAIDLGVVLARAWWLPLFLIWFVPAFIIFFSVSAIFPDYNWVAYLLVWWLKPLLDRGPLYIASRRLFNEPIGFWAAFTRLPSLYRHDVLAWLTFRRFSLTRSFDMPLTLLEQLRGKARGSRLSVLHRQYGGVAYWLSIICLHIEMFLIIGVVSFIVLMVPENIELDYWQLMLTKQDAASWLYNVFAFLMMCLVAPFYTVCGFCLYISRRIDLEAWDIEIRFRHLSAEFQKRQSLTTPNAKVLPVVLCLCLTGWLYLVPQPAYAQDTAYPAAAGGMPEVTEASPRSVLAVNAKKHIVEILAGEEFHQIETVSGWRLKNIEQKREEEIPEWLITLIEKLIKLFAGFDGPDGVWQNPMLYVEYVLWGLFFLVIAIVIFRYRESIRFYVRQTRKGKIEVEAPDSLFGLDVRKESLPEDVPLEVLKLWQQELYREAVSLLYRSLLGALIHHHQFEFSASDTENECVSIVKVRGNDELSDYVQKMTSLWQQLAYGHQLPLTAEIESLCSSWTEVFPRA</sequence>
<keyword evidence="3" id="KW-1185">Reference proteome</keyword>
<reference evidence="2 3" key="1">
    <citation type="journal article" date="2022" name="IScience">
        <title>An ultrasensitive nanofiber-based assay for enzymatic hydrolysis and deep-sea microbial degradation of cellulose.</title>
        <authorList>
            <person name="Tsudome M."/>
            <person name="Tachioka M."/>
            <person name="Miyazaki M."/>
            <person name="Uchimura K."/>
            <person name="Tsuda M."/>
            <person name="Takaki Y."/>
            <person name="Deguchi S."/>
        </authorList>
    </citation>
    <scope>NUCLEOTIDE SEQUENCE [LARGE SCALE GENOMIC DNA]</scope>
    <source>
        <strain evidence="2 3">GE09</strain>
    </source>
</reference>